<sequence length="88" mass="9858">MAEHQSTRPCVTHHHACDCREAAHAAEVSEWRQRAVDAEETLRDTRRAWLRVIQQENSCPATGGGCLAKRCGCLAEQELLVSEWLASE</sequence>
<dbReference type="EMBL" id="LR797379">
    <property type="protein sequence ID" value="CAB4211905.1"/>
    <property type="molecule type" value="Genomic_DNA"/>
</dbReference>
<accession>A0A6J5RNY2</accession>
<gene>
    <name evidence="2" type="ORF">UFOVP1070_35</name>
    <name evidence="3" type="ORF">UFOVP1302_49</name>
    <name evidence="4" type="ORF">UFOVP1416_63</name>
    <name evidence="1" type="ORF">UFOVP895_52</name>
</gene>
<dbReference type="EMBL" id="LR796842">
    <property type="protein sequence ID" value="CAB4169634.1"/>
    <property type="molecule type" value="Genomic_DNA"/>
</dbReference>
<reference evidence="3" key="1">
    <citation type="submission" date="2020-05" db="EMBL/GenBank/DDBJ databases">
        <authorList>
            <person name="Chiriac C."/>
            <person name="Salcher M."/>
            <person name="Ghai R."/>
            <person name="Kavagutti S V."/>
        </authorList>
    </citation>
    <scope>NUCLEOTIDE SEQUENCE</scope>
</reference>
<evidence type="ECO:0000313" key="3">
    <source>
        <dbReference type="EMBL" id="CAB4196017.1"/>
    </source>
</evidence>
<evidence type="ECO:0000313" key="4">
    <source>
        <dbReference type="EMBL" id="CAB4211905.1"/>
    </source>
</evidence>
<organism evidence="3">
    <name type="scientific">uncultured Caudovirales phage</name>
    <dbReference type="NCBI Taxonomy" id="2100421"/>
    <lineage>
        <taxon>Viruses</taxon>
        <taxon>Duplodnaviria</taxon>
        <taxon>Heunggongvirae</taxon>
        <taxon>Uroviricota</taxon>
        <taxon>Caudoviricetes</taxon>
        <taxon>Peduoviridae</taxon>
        <taxon>Maltschvirus</taxon>
        <taxon>Maltschvirus maltsch</taxon>
    </lineage>
</organism>
<evidence type="ECO:0000313" key="1">
    <source>
        <dbReference type="EMBL" id="CAB4169634.1"/>
    </source>
</evidence>
<name>A0A6J5RNY2_9CAUD</name>
<dbReference type="EMBL" id="LR797245">
    <property type="protein sequence ID" value="CAB4196017.1"/>
    <property type="molecule type" value="Genomic_DNA"/>
</dbReference>
<evidence type="ECO:0000313" key="2">
    <source>
        <dbReference type="EMBL" id="CAB4181411.1"/>
    </source>
</evidence>
<protein>
    <submittedName>
        <fullName evidence="3">Uncharacterized protein</fullName>
    </submittedName>
</protein>
<dbReference type="EMBL" id="LR797017">
    <property type="protein sequence ID" value="CAB4181411.1"/>
    <property type="molecule type" value="Genomic_DNA"/>
</dbReference>
<proteinExistence type="predicted"/>